<dbReference type="Proteomes" id="UP000694553">
    <property type="component" value="Unassembled WGS sequence"/>
</dbReference>
<accession>A0A8U7MI21</accession>
<sequence length="126" mass="14214">EHKETFPYKLRKWDNFRKNLRTLRSRKHTKSPSQSSGFKMGFQANLKNVMVVAKKSHTLASASLVQVPEPDSQTPEPPIFSGANLPVSLTPFNDRTAQMRHSGDTLSVSISPELNAQLRECELHVE</sequence>
<evidence type="ECO:0000313" key="3">
    <source>
        <dbReference type="Proteomes" id="UP000694553"/>
    </source>
</evidence>
<dbReference type="AlphaFoldDB" id="A0A8C3DJL8"/>
<name>A0A8C3DJL8_CORMO</name>
<evidence type="ECO:0000256" key="1">
    <source>
        <dbReference type="SAM" id="MobiDB-lite"/>
    </source>
</evidence>
<accession>A0A8C3DJL8</accession>
<dbReference type="Ensembl" id="ENSCMUT00000006373.2">
    <property type="protein sequence ID" value="ENSCMUP00000005909.2"/>
    <property type="gene ID" value="ENSCMUG00000003934.2"/>
</dbReference>
<keyword evidence="3" id="KW-1185">Reference proteome</keyword>
<evidence type="ECO:0000313" key="2">
    <source>
        <dbReference type="Ensembl" id="ENSCMUP00000005909.2"/>
    </source>
</evidence>
<feature type="region of interest" description="Disordered" evidence="1">
    <location>
        <begin position="66"/>
        <end position="87"/>
    </location>
</feature>
<reference evidence="2" key="3">
    <citation type="submission" date="2025-09" db="UniProtKB">
        <authorList>
            <consortium name="Ensembl"/>
        </authorList>
    </citation>
    <scope>IDENTIFICATION</scope>
</reference>
<reference evidence="2" key="2">
    <citation type="submission" date="2025-08" db="UniProtKB">
        <authorList>
            <consortium name="Ensembl"/>
        </authorList>
    </citation>
    <scope>IDENTIFICATION</scope>
</reference>
<proteinExistence type="predicted"/>
<organism evidence="2 3">
    <name type="scientific">Corvus moneduloides</name>
    <name type="common">New Caledonian crow</name>
    <dbReference type="NCBI Taxonomy" id="1196302"/>
    <lineage>
        <taxon>Eukaryota</taxon>
        <taxon>Metazoa</taxon>
        <taxon>Chordata</taxon>
        <taxon>Craniata</taxon>
        <taxon>Vertebrata</taxon>
        <taxon>Euteleostomi</taxon>
        <taxon>Archelosauria</taxon>
        <taxon>Archosauria</taxon>
        <taxon>Dinosauria</taxon>
        <taxon>Saurischia</taxon>
        <taxon>Theropoda</taxon>
        <taxon>Coelurosauria</taxon>
        <taxon>Aves</taxon>
        <taxon>Neognathae</taxon>
        <taxon>Neoaves</taxon>
        <taxon>Telluraves</taxon>
        <taxon>Australaves</taxon>
        <taxon>Passeriformes</taxon>
        <taxon>Corvoidea</taxon>
        <taxon>Corvidae</taxon>
        <taxon>Corvus</taxon>
    </lineage>
</organism>
<protein>
    <submittedName>
        <fullName evidence="2">Uncharacterized protein</fullName>
    </submittedName>
</protein>
<reference evidence="3" key="1">
    <citation type="submission" date="2019-10" db="EMBL/GenBank/DDBJ databases">
        <title>Corvus moneduloides (New Caledonian crow) genome, bCorMon1, primary haplotype.</title>
        <authorList>
            <person name="Rutz C."/>
            <person name="Fungtammasan C."/>
            <person name="Mountcastle J."/>
            <person name="Formenti G."/>
            <person name="Chow W."/>
            <person name="Howe K."/>
            <person name="Steele M.P."/>
            <person name="Fernandes J."/>
            <person name="Gilbert M.T.P."/>
            <person name="Fedrigo O."/>
            <person name="Jarvis E.D."/>
            <person name="Gemmell N."/>
        </authorList>
    </citation>
    <scope>NUCLEOTIDE SEQUENCE [LARGE SCALE GENOMIC DNA]</scope>
</reference>